<dbReference type="InterPro" id="IPR036412">
    <property type="entry name" value="HAD-like_sf"/>
</dbReference>
<keyword evidence="2" id="KW-1185">Reference proteome</keyword>
<dbReference type="InterPro" id="IPR050155">
    <property type="entry name" value="HAD-like_hydrolase_sf"/>
</dbReference>
<dbReference type="Gene3D" id="3.40.50.1000">
    <property type="entry name" value="HAD superfamily/HAD-like"/>
    <property type="match status" value="1"/>
</dbReference>
<dbReference type="PANTHER" id="PTHR43434:SF1">
    <property type="entry name" value="PHOSPHOGLYCOLATE PHOSPHATASE"/>
    <property type="match status" value="1"/>
</dbReference>
<gene>
    <name evidence="1" type="ORF">HCG48_16335</name>
</gene>
<dbReference type="GO" id="GO:0008967">
    <property type="term" value="F:phosphoglycolate phosphatase activity"/>
    <property type="evidence" value="ECO:0007669"/>
    <property type="project" value="TreeGrafter"/>
</dbReference>
<dbReference type="RefSeq" id="WP_168570105.1">
    <property type="nucleotide sequence ID" value="NZ_CP051167.1"/>
</dbReference>
<dbReference type="SUPFAM" id="SSF56784">
    <property type="entry name" value="HAD-like"/>
    <property type="match status" value="1"/>
</dbReference>
<name>A0A6H1TZD9_9CYAN</name>
<dbReference type="KEGG" id="oxy:HCG48_16335"/>
<dbReference type="GO" id="GO:0005829">
    <property type="term" value="C:cytosol"/>
    <property type="evidence" value="ECO:0007669"/>
    <property type="project" value="TreeGrafter"/>
</dbReference>
<dbReference type="SFLD" id="SFLDS00003">
    <property type="entry name" value="Haloacid_Dehalogenase"/>
    <property type="match status" value="1"/>
</dbReference>
<accession>A0A6H1TZD9</accession>
<dbReference type="InterPro" id="IPR023214">
    <property type="entry name" value="HAD_sf"/>
</dbReference>
<protein>
    <submittedName>
        <fullName evidence="1">HAD family hydrolase</fullName>
    </submittedName>
</protein>
<dbReference type="GO" id="GO:0006281">
    <property type="term" value="P:DNA repair"/>
    <property type="evidence" value="ECO:0007669"/>
    <property type="project" value="TreeGrafter"/>
</dbReference>
<dbReference type="PANTHER" id="PTHR43434">
    <property type="entry name" value="PHOSPHOGLYCOLATE PHOSPHATASE"/>
    <property type="match status" value="1"/>
</dbReference>
<dbReference type="Proteomes" id="UP000500857">
    <property type="component" value="Chromosome"/>
</dbReference>
<dbReference type="Pfam" id="PF13419">
    <property type="entry name" value="HAD_2"/>
    <property type="match status" value="1"/>
</dbReference>
<keyword evidence="1" id="KW-0378">Hydrolase</keyword>
<evidence type="ECO:0000313" key="2">
    <source>
        <dbReference type="Proteomes" id="UP000500857"/>
    </source>
</evidence>
<evidence type="ECO:0000313" key="1">
    <source>
        <dbReference type="EMBL" id="QIZ71954.1"/>
    </source>
</evidence>
<organism evidence="1 2">
    <name type="scientific">Oxynema aestuarii AP17</name>
    <dbReference type="NCBI Taxonomy" id="2064643"/>
    <lineage>
        <taxon>Bacteria</taxon>
        <taxon>Bacillati</taxon>
        <taxon>Cyanobacteriota</taxon>
        <taxon>Cyanophyceae</taxon>
        <taxon>Oscillatoriophycideae</taxon>
        <taxon>Oscillatoriales</taxon>
        <taxon>Oscillatoriaceae</taxon>
        <taxon>Oxynema</taxon>
        <taxon>Oxynema aestuarii</taxon>
    </lineage>
</organism>
<reference evidence="1 2" key="1">
    <citation type="submission" date="2020-04" db="EMBL/GenBank/DDBJ databases">
        <authorList>
            <person name="Basu S."/>
            <person name="Maruthanayagam V."/>
            <person name="Chakraborty S."/>
            <person name="Pramanik A."/>
            <person name="Mukherjee J."/>
            <person name="Brink B."/>
        </authorList>
    </citation>
    <scope>NUCLEOTIDE SEQUENCE [LARGE SCALE GENOMIC DNA]</scope>
    <source>
        <strain evidence="1 2">AP17</strain>
    </source>
</reference>
<dbReference type="InterPro" id="IPR041492">
    <property type="entry name" value="HAD_2"/>
</dbReference>
<dbReference type="Gene3D" id="1.10.150.240">
    <property type="entry name" value="Putative phosphatase, domain 2"/>
    <property type="match status" value="1"/>
</dbReference>
<dbReference type="AlphaFoldDB" id="A0A6H1TZD9"/>
<dbReference type="InterPro" id="IPR023198">
    <property type="entry name" value="PGP-like_dom2"/>
</dbReference>
<sequence>MKPTRPYLTPYSPSVKTEGPLADWTVFCDFDGPLIDVSERYYSTYRLGLAKTEAVYQARSQKLPLQILSKEQFWQMKRDRVPDVEIARQSGLDDEQTDVFLGQVHEIVNQPHLLHKDRLQPGVRWALGLLHCQGARLVSVTLRHQDQVTDILEKTGLAPLFSGIWGTDDLALAYQNYAEVKTHLLAEAIAEHGVDRDRACIIGDTEADILAAKAVGIPSIAVTCGIRSANYLSQFKADRTYSDLVDAAHALLQNALCPQICAC</sequence>
<dbReference type="EMBL" id="CP051167">
    <property type="protein sequence ID" value="QIZ71954.1"/>
    <property type="molecule type" value="Genomic_DNA"/>
</dbReference>
<proteinExistence type="predicted"/>
<dbReference type="SFLD" id="SFLDG01129">
    <property type="entry name" value="C1.5:_HAD__Beta-PGM__Phosphata"/>
    <property type="match status" value="1"/>
</dbReference>